<reference evidence="8" key="1">
    <citation type="submission" date="2022-08" db="UniProtKB">
        <authorList>
            <consortium name="EnsemblMetazoa"/>
        </authorList>
    </citation>
    <scope>IDENTIFICATION</scope>
    <source>
        <strain evidence="8">Israel</strain>
    </source>
</reference>
<dbReference type="SUPFAM" id="SSF53328">
    <property type="entry name" value="Formyltransferase"/>
    <property type="match status" value="1"/>
</dbReference>
<evidence type="ECO:0000313" key="8">
    <source>
        <dbReference type="EnsemblMetazoa" id="PPAI004362-PA"/>
    </source>
</evidence>
<evidence type="ECO:0000259" key="7">
    <source>
        <dbReference type="Pfam" id="PF02911"/>
    </source>
</evidence>
<dbReference type="InterPro" id="IPR005793">
    <property type="entry name" value="Formyl_trans_C"/>
</dbReference>
<dbReference type="VEuPathDB" id="VectorBase:PPAI004362"/>
<dbReference type="Pfam" id="PF02911">
    <property type="entry name" value="Formyl_trans_C"/>
    <property type="match status" value="1"/>
</dbReference>
<keyword evidence="4" id="KW-0808">Transferase</keyword>
<dbReference type="SUPFAM" id="SSF50486">
    <property type="entry name" value="FMT C-terminal domain-like"/>
    <property type="match status" value="1"/>
</dbReference>
<dbReference type="EC" id="2.1.2.9" evidence="2"/>
<dbReference type="GO" id="GO:0005739">
    <property type="term" value="C:mitochondrion"/>
    <property type="evidence" value="ECO:0007669"/>
    <property type="project" value="TreeGrafter"/>
</dbReference>
<dbReference type="Gene3D" id="3.40.50.12230">
    <property type="match status" value="1"/>
</dbReference>
<dbReference type="PANTHER" id="PTHR11138">
    <property type="entry name" value="METHIONYL-TRNA FORMYLTRANSFERASE"/>
    <property type="match status" value="1"/>
</dbReference>
<evidence type="ECO:0000256" key="5">
    <source>
        <dbReference type="ARBA" id="ARBA00022917"/>
    </source>
</evidence>
<evidence type="ECO:0000256" key="1">
    <source>
        <dbReference type="ARBA" id="ARBA00010699"/>
    </source>
</evidence>
<dbReference type="VEuPathDB" id="VectorBase:PPAPM1_011616"/>
<dbReference type="AlphaFoldDB" id="A0A1B0D9Q0"/>
<dbReference type="Proteomes" id="UP000092462">
    <property type="component" value="Unassembled WGS sequence"/>
</dbReference>
<dbReference type="Pfam" id="PF00551">
    <property type="entry name" value="Formyl_trans_N"/>
    <property type="match status" value="1"/>
</dbReference>
<protein>
    <recommendedName>
        <fullName evidence="3">Methionyl-tRNA formyltransferase, mitochondrial</fullName>
        <ecNumber evidence="2">2.1.2.9</ecNumber>
    </recommendedName>
</protein>
<dbReference type="InterPro" id="IPR011034">
    <property type="entry name" value="Formyl_transferase-like_C_sf"/>
</dbReference>
<dbReference type="InterPro" id="IPR041711">
    <property type="entry name" value="Met-tRNA-FMT_N"/>
</dbReference>
<dbReference type="InterPro" id="IPR005794">
    <property type="entry name" value="Fmt"/>
</dbReference>
<dbReference type="CDD" id="cd08646">
    <property type="entry name" value="FMT_core_Met-tRNA-FMT_N"/>
    <property type="match status" value="1"/>
</dbReference>
<keyword evidence="9" id="KW-1185">Reference proteome</keyword>
<dbReference type="InterPro" id="IPR036477">
    <property type="entry name" value="Formyl_transf_N_sf"/>
</dbReference>
<dbReference type="GO" id="GO:0004479">
    <property type="term" value="F:methionyl-tRNA formyltransferase activity"/>
    <property type="evidence" value="ECO:0007669"/>
    <property type="project" value="UniProtKB-EC"/>
</dbReference>
<accession>A0A1B0D9Q0</accession>
<keyword evidence="5" id="KW-0648">Protein biosynthesis</keyword>
<organism evidence="8 9">
    <name type="scientific">Phlebotomus papatasi</name>
    <name type="common">Sandfly</name>
    <dbReference type="NCBI Taxonomy" id="29031"/>
    <lineage>
        <taxon>Eukaryota</taxon>
        <taxon>Metazoa</taxon>
        <taxon>Ecdysozoa</taxon>
        <taxon>Arthropoda</taxon>
        <taxon>Hexapoda</taxon>
        <taxon>Insecta</taxon>
        <taxon>Pterygota</taxon>
        <taxon>Neoptera</taxon>
        <taxon>Endopterygota</taxon>
        <taxon>Diptera</taxon>
        <taxon>Nematocera</taxon>
        <taxon>Psychodoidea</taxon>
        <taxon>Psychodidae</taxon>
        <taxon>Phlebotomus</taxon>
        <taxon>Phlebotomus</taxon>
    </lineage>
</organism>
<evidence type="ECO:0000256" key="2">
    <source>
        <dbReference type="ARBA" id="ARBA00012261"/>
    </source>
</evidence>
<name>A0A1B0D9Q0_PHLPP</name>
<feature type="domain" description="Formyl transferase C-terminal" evidence="7">
    <location>
        <begin position="192"/>
        <end position="299"/>
    </location>
</feature>
<evidence type="ECO:0000256" key="3">
    <source>
        <dbReference type="ARBA" id="ARBA00014185"/>
    </source>
</evidence>
<feature type="domain" description="Formyl transferase N-terminal" evidence="6">
    <location>
        <begin position="34"/>
        <end position="166"/>
    </location>
</feature>
<dbReference type="PANTHER" id="PTHR11138:SF5">
    <property type="entry name" value="METHIONYL-TRNA FORMYLTRANSFERASE, MITOCHONDRIAL"/>
    <property type="match status" value="1"/>
</dbReference>
<evidence type="ECO:0000256" key="4">
    <source>
        <dbReference type="ARBA" id="ARBA00022679"/>
    </source>
</evidence>
<comment type="similarity">
    <text evidence="1">Belongs to the Fmt family.</text>
</comment>
<evidence type="ECO:0000259" key="6">
    <source>
        <dbReference type="Pfam" id="PF00551"/>
    </source>
</evidence>
<sequence>MSFYLGLLILKNNLNFLNSKQESFVEKLCVVTHTKVQANPVKKYAERENLKIFSWPVNENEIRRQFNVGIVVSFGHLLSSSLIENFPLGMINVHGSLLPRYRGAAPIIHAIMKGDTETGVSIMRIKPRHFDIGEILAQRRIPIEPDSLMPQIHDDLAQIGGSLLLECLENLEDSLANAKPQSSEGVSYAPKVNKKPEAVRWEHCKANEIFNIYRAYYSFKHLVTTWQEFSLKLLAISVRELSSSSQLTALREKPPGSFIFHKLERCLIVKCSQDTYLNILSVGIEGKRAMSALDFYNGFIRKRPKETYNFK</sequence>
<dbReference type="NCBIfam" id="TIGR00460">
    <property type="entry name" value="fmt"/>
    <property type="match status" value="1"/>
</dbReference>
<proteinExistence type="inferred from homology"/>
<evidence type="ECO:0000313" key="9">
    <source>
        <dbReference type="Proteomes" id="UP000092462"/>
    </source>
</evidence>
<dbReference type="InterPro" id="IPR002376">
    <property type="entry name" value="Formyl_transf_N"/>
</dbReference>
<dbReference type="EMBL" id="AJVK01013016">
    <property type="status" value="NOT_ANNOTATED_CDS"/>
    <property type="molecule type" value="Genomic_DNA"/>
</dbReference>
<dbReference type="EnsemblMetazoa" id="PPAI004362-RA">
    <property type="protein sequence ID" value="PPAI004362-PA"/>
    <property type="gene ID" value="PPAI004362"/>
</dbReference>